<dbReference type="Proteomes" id="UP000075320">
    <property type="component" value="Unassembled WGS sequence"/>
</dbReference>
<accession>A0A150WQH9</accession>
<proteinExistence type="predicted"/>
<evidence type="ECO:0000313" key="1">
    <source>
        <dbReference type="EMBL" id="KYG66584.1"/>
    </source>
</evidence>
<comment type="caution">
    <text evidence="1">The sequence shown here is derived from an EMBL/GenBank/DDBJ whole genome shotgun (WGS) entry which is preliminary data.</text>
</comment>
<name>A0A150WQH9_BDEBC</name>
<evidence type="ECO:0000313" key="2">
    <source>
        <dbReference type="Proteomes" id="UP000075320"/>
    </source>
</evidence>
<reference evidence="1 2" key="1">
    <citation type="submission" date="2016-03" db="EMBL/GenBank/DDBJ databases">
        <authorList>
            <person name="Ploux O."/>
        </authorList>
    </citation>
    <scope>NUCLEOTIDE SEQUENCE [LARGE SCALE GENOMIC DNA]</scope>
    <source>
        <strain evidence="1 2">R0</strain>
    </source>
</reference>
<dbReference type="OrthoDB" id="5288271at2"/>
<protein>
    <submittedName>
        <fullName evidence="1">Uncharacterized protein</fullName>
    </submittedName>
</protein>
<dbReference type="RefSeq" id="WP_061834148.1">
    <property type="nucleotide sequence ID" value="NZ_LUKE01000001.1"/>
</dbReference>
<dbReference type="EMBL" id="LUKE01000001">
    <property type="protein sequence ID" value="KYG66584.1"/>
    <property type="molecule type" value="Genomic_DNA"/>
</dbReference>
<keyword evidence="2" id="KW-1185">Reference proteome</keyword>
<gene>
    <name evidence="1" type="ORF">AZI86_05935</name>
</gene>
<dbReference type="AlphaFoldDB" id="A0A150WQH9"/>
<sequence length="416" mass="45410">MKARFQKTTWRAVGGIAASFILVVSFQNCGKAGFDSNLDGELDLGSDAALTAKYGTSTAERVSKIPFAYEASLDTITYNSCATKNIVGKDGYFSIKAGAYNTGGIKLKQDFFDYADQNFSPIYPATSLSDEKYKELLQDSPANSRVTPNISVRAKSSLTDIYYNQTTGALTLFKDIIPMVAELSNPLVSDSIINKGVTANYFRFSPELRVMEGALSFNNDENQAADFRGKLSNQATLALTFTPPNQEIYKVAAASTTYPVKTAYGKGYSMNFSSMSGTTTGSSINRVLSGVTETDLSKPTTSGTPWTCNRVYKIIRVEDSTAVGTNAYCPPHTADEIEKSDRIRSELAIARRHLRADQWEINVNRMCAVPKTGVSCYDESAVVAGLPTVEYELARDCYPVKSNAAQCLHYISICTR</sequence>
<organism evidence="1 2">
    <name type="scientific">Bdellovibrio bacteriovorus</name>
    <dbReference type="NCBI Taxonomy" id="959"/>
    <lineage>
        <taxon>Bacteria</taxon>
        <taxon>Pseudomonadati</taxon>
        <taxon>Bdellovibrionota</taxon>
        <taxon>Bdellovibrionia</taxon>
        <taxon>Bdellovibrionales</taxon>
        <taxon>Pseudobdellovibrionaceae</taxon>
        <taxon>Bdellovibrio</taxon>
    </lineage>
</organism>